<accession>A0A8R1XU62</accession>
<dbReference type="EMBL" id="CMVM020000391">
    <property type="status" value="NOT_ANNOTATED_CDS"/>
    <property type="molecule type" value="Genomic_DNA"/>
</dbReference>
<reference evidence="2" key="2">
    <citation type="submission" date="2022-06" db="UniProtKB">
        <authorList>
            <consortium name="EnsemblMetazoa"/>
        </authorList>
    </citation>
    <scope>IDENTIFICATION</scope>
</reference>
<dbReference type="InterPro" id="IPR000467">
    <property type="entry name" value="G_patch_dom"/>
</dbReference>
<dbReference type="PANTHER" id="PTHR23106">
    <property type="entry name" value="ANGIOGENIC FACTOR WITH G PATCH AND FHA DOMAINS 1"/>
    <property type="match status" value="1"/>
</dbReference>
<reference evidence="3" key="1">
    <citation type="submission" date="2013-10" db="EMBL/GenBank/DDBJ databases">
        <title>Genome sequencing of Onchocerca volvulus.</title>
        <authorList>
            <person name="Cotton J."/>
            <person name="Tsai J."/>
            <person name="Stanley E."/>
            <person name="Tracey A."/>
            <person name="Holroyd N."/>
            <person name="Lustigman S."/>
            <person name="Berriman M."/>
        </authorList>
    </citation>
    <scope>NUCLEOTIDE SEQUENCE</scope>
</reference>
<evidence type="ECO:0000313" key="3">
    <source>
        <dbReference type="Proteomes" id="UP000024404"/>
    </source>
</evidence>
<dbReference type="EnsemblMetazoa" id="OVOC12044.1">
    <property type="protein sequence ID" value="OVOC12044.1"/>
    <property type="gene ID" value="WBGene00248853"/>
</dbReference>
<dbReference type="PANTHER" id="PTHR23106:SF24">
    <property type="entry name" value="ANGIOGENIC FACTOR WITH G PATCH AND FHA DOMAINS 1"/>
    <property type="match status" value="1"/>
</dbReference>
<sequence length="479" mass="55074">MDTIRMEICQNINETVQPTTSGTTIETDAEQDNMSIADVLRQTANAFLRDKYLQGFEFHEDYKLYYNPVTGYYYDQNTALFYHPSTNCYYYYDSQTDSYVYYTRIPCEHIWTDKLAERKAVALLGESFAAGMTQDEVDVFECLNSLLRIVSQVIGSDSFDCDGLSDEISIHIQEERMDYAPCVRIVEKASGALHIVTITGARIGTASDCEIRLSPEQFSKNEYGAVISYSETEQRYFLTINEREPVIFRNKVKIDMDEVAVIDHGDEWQFGEQEFLAHIHYGTNTCGSCEPGLLKNDQVTISDDNLRAGKISKEAIRRRNLRNMKKQYGIFDVSVFFDEEERYRCKYQKKERNLFCNNAQNKDDSIYANCLAKPLPEMTAASTDVISPLTILNESNRGFGMLQRMGWKQGTGLGRREDGITEPVISEIRPNRAGLGLKNEVKFEISKKQDKKQYLLEITRQRFQKAEIFAMDDDQNDTT</sequence>
<feature type="domain" description="G-patch" evidence="1">
    <location>
        <begin position="394"/>
        <end position="440"/>
    </location>
</feature>
<dbReference type="InterPro" id="IPR053027">
    <property type="entry name" value="AGGF1"/>
</dbReference>
<dbReference type="InterPro" id="IPR041591">
    <property type="entry name" value="OCRE"/>
</dbReference>
<evidence type="ECO:0000259" key="1">
    <source>
        <dbReference type="PROSITE" id="PS50174"/>
    </source>
</evidence>
<dbReference type="Pfam" id="PF17780">
    <property type="entry name" value="OCRE"/>
    <property type="match status" value="1"/>
</dbReference>
<dbReference type="Pfam" id="PF01585">
    <property type="entry name" value="G-patch"/>
    <property type="match status" value="1"/>
</dbReference>
<dbReference type="InterPro" id="IPR035624">
    <property type="entry name" value="AGGF1_OCRE"/>
</dbReference>
<proteinExistence type="predicted"/>
<dbReference type="OMA" id="QLHKTHA"/>
<keyword evidence="3" id="KW-1185">Reference proteome</keyword>
<dbReference type="AlphaFoldDB" id="A0A8R1XU62"/>
<organism evidence="2 3">
    <name type="scientific">Onchocerca volvulus</name>
    <dbReference type="NCBI Taxonomy" id="6282"/>
    <lineage>
        <taxon>Eukaryota</taxon>
        <taxon>Metazoa</taxon>
        <taxon>Ecdysozoa</taxon>
        <taxon>Nematoda</taxon>
        <taxon>Chromadorea</taxon>
        <taxon>Rhabditida</taxon>
        <taxon>Spirurina</taxon>
        <taxon>Spiruromorpha</taxon>
        <taxon>Filarioidea</taxon>
        <taxon>Onchocercidae</taxon>
        <taxon>Onchocerca</taxon>
    </lineage>
</organism>
<dbReference type="CDD" id="cd16164">
    <property type="entry name" value="OCRE_VG5Q"/>
    <property type="match status" value="1"/>
</dbReference>
<dbReference type="GO" id="GO:0003676">
    <property type="term" value="F:nucleic acid binding"/>
    <property type="evidence" value="ECO:0007669"/>
    <property type="project" value="InterPro"/>
</dbReference>
<name>A0A8R1XU62_ONCVO</name>
<dbReference type="Proteomes" id="UP000024404">
    <property type="component" value="Unassembled WGS sequence"/>
</dbReference>
<evidence type="ECO:0000313" key="2">
    <source>
        <dbReference type="EnsemblMetazoa" id="OVOC12044.1"/>
    </source>
</evidence>
<dbReference type="PROSITE" id="PS50174">
    <property type="entry name" value="G_PATCH"/>
    <property type="match status" value="1"/>
</dbReference>
<protein>
    <submittedName>
        <fullName evidence="2">G-patch domain-containing protein</fullName>
    </submittedName>
</protein>
<dbReference type="SMART" id="SM00443">
    <property type="entry name" value="G_patch"/>
    <property type="match status" value="1"/>
</dbReference>